<dbReference type="FunFam" id="2.130.10.10:FF:000101">
    <property type="entry name" value="WD repeat-containing protein 20 isoform X1"/>
    <property type="match status" value="1"/>
</dbReference>
<evidence type="ECO:0000256" key="2">
    <source>
        <dbReference type="ARBA" id="ARBA00004496"/>
    </source>
</evidence>
<feature type="region of interest" description="Disordered" evidence="12">
    <location>
        <begin position="474"/>
        <end position="516"/>
    </location>
</feature>
<evidence type="ECO:0000256" key="3">
    <source>
        <dbReference type="ARBA" id="ARBA00022490"/>
    </source>
</evidence>
<dbReference type="InterPro" id="IPR001680">
    <property type="entry name" value="WD40_rpt"/>
</dbReference>
<dbReference type="Proteomes" id="UP000503349">
    <property type="component" value="Chromosome 18"/>
</dbReference>
<evidence type="ECO:0000256" key="11">
    <source>
        <dbReference type="PROSITE-ProRule" id="PRU00221"/>
    </source>
</evidence>
<name>A0A6G1QJQ6_CHAAH</name>
<evidence type="ECO:0000256" key="8">
    <source>
        <dbReference type="ARBA" id="ARBA00023242"/>
    </source>
</evidence>
<reference evidence="13 14" key="1">
    <citation type="submission" date="2019-02" db="EMBL/GenBank/DDBJ databases">
        <title>Opniocepnalus argus genome.</title>
        <authorList>
            <person name="Zhou C."/>
            <person name="Xiao S."/>
        </authorList>
    </citation>
    <scope>NUCLEOTIDE SEQUENCE [LARGE SCALE GENOMIC DNA]</scope>
    <source>
        <strain evidence="13">OARG1902GOOAL</strain>
        <tissue evidence="13">Muscle</tissue>
    </source>
</reference>
<gene>
    <name evidence="13" type="ORF">EXN66_Car018382</name>
</gene>
<dbReference type="PANTHER" id="PTHR14107:SF5">
    <property type="entry name" value="WD REPEAT-CONTAINING PROTEIN 20"/>
    <property type="match status" value="1"/>
</dbReference>
<evidence type="ECO:0000256" key="4">
    <source>
        <dbReference type="ARBA" id="ARBA00022553"/>
    </source>
</evidence>
<dbReference type="GO" id="GO:0005634">
    <property type="term" value="C:nucleus"/>
    <property type="evidence" value="ECO:0007669"/>
    <property type="project" value="UniProtKB-SubCell"/>
</dbReference>
<keyword evidence="5 11" id="KW-0853">WD repeat</keyword>
<evidence type="ECO:0000256" key="12">
    <source>
        <dbReference type="SAM" id="MobiDB-lite"/>
    </source>
</evidence>
<evidence type="ECO:0000256" key="6">
    <source>
        <dbReference type="ARBA" id="ARBA00022737"/>
    </source>
</evidence>
<keyword evidence="14" id="KW-1185">Reference proteome</keyword>
<dbReference type="PROSITE" id="PS50082">
    <property type="entry name" value="WD_REPEATS_2"/>
    <property type="match status" value="1"/>
</dbReference>
<dbReference type="EMBL" id="CM015729">
    <property type="protein sequence ID" value="KAF3702694.1"/>
    <property type="molecule type" value="Genomic_DNA"/>
</dbReference>
<dbReference type="SUPFAM" id="SSF50978">
    <property type="entry name" value="WD40 repeat-like"/>
    <property type="match status" value="1"/>
</dbReference>
<comment type="subunit">
    <text evidence="9">Interacts with USP12; promotes translocation of USP12/WDR20 to the plasma membrane. Component of the USP12/WDR20/WDR48 deubiquitinating complex. Interacts with USP46; contributes to the cytoplasmic localization of the USP46/WDR20 complex. Component of the USP12/DMWD/WDR48 deubiquitinating complex.</text>
</comment>
<feature type="region of interest" description="Disordered" evidence="12">
    <location>
        <begin position="337"/>
        <end position="364"/>
    </location>
</feature>
<dbReference type="InterPro" id="IPR051362">
    <property type="entry name" value="WD_repeat_creC_regulators"/>
</dbReference>
<feature type="compositionally biased region" description="Basic and acidic residues" evidence="12">
    <location>
        <begin position="337"/>
        <end position="348"/>
    </location>
</feature>
<keyword evidence="7" id="KW-0007">Acetylation</keyword>
<proteinExistence type="predicted"/>
<feature type="compositionally biased region" description="Polar residues" evidence="12">
    <location>
        <begin position="492"/>
        <end position="509"/>
    </location>
</feature>
<dbReference type="InterPro" id="IPR015943">
    <property type="entry name" value="WD40/YVTN_repeat-like_dom_sf"/>
</dbReference>
<keyword evidence="6" id="KW-0677">Repeat</keyword>
<evidence type="ECO:0000313" key="14">
    <source>
        <dbReference type="Proteomes" id="UP000503349"/>
    </source>
</evidence>
<dbReference type="AlphaFoldDB" id="A0A6G1QJQ6"/>
<dbReference type="SMART" id="SM00320">
    <property type="entry name" value="WD40"/>
    <property type="match status" value="4"/>
</dbReference>
<evidence type="ECO:0000256" key="7">
    <source>
        <dbReference type="ARBA" id="ARBA00022990"/>
    </source>
</evidence>
<organism evidence="13 14">
    <name type="scientific">Channa argus</name>
    <name type="common">Northern snakehead</name>
    <name type="synonym">Ophicephalus argus</name>
    <dbReference type="NCBI Taxonomy" id="215402"/>
    <lineage>
        <taxon>Eukaryota</taxon>
        <taxon>Metazoa</taxon>
        <taxon>Chordata</taxon>
        <taxon>Craniata</taxon>
        <taxon>Vertebrata</taxon>
        <taxon>Euteleostomi</taxon>
        <taxon>Actinopterygii</taxon>
        <taxon>Neopterygii</taxon>
        <taxon>Teleostei</taxon>
        <taxon>Neoteleostei</taxon>
        <taxon>Acanthomorphata</taxon>
        <taxon>Anabantaria</taxon>
        <taxon>Anabantiformes</taxon>
        <taxon>Channoidei</taxon>
        <taxon>Channidae</taxon>
        <taxon>Channa</taxon>
    </lineage>
</organism>
<protein>
    <recommendedName>
        <fullName evidence="10">WD repeat-containing protein 20</fullName>
    </recommendedName>
</protein>
<dbReference type="Gene3D" id="2.130.10.10">
    <property type="entry name" value="YVTN repeat-like/Quinoprotein amine dehydrogenase"/>
    <property type="match status" value="1"/>
</dbReference>
<dbReference type="PANTHER" id="PTHR14107">
    <property type="entry name" value="WD REPEAT PROTEIN"/>
    <property type="match status" value="1"/>
</dbReference>
<dbReference type="Pfam" id="PF00400">
    <property type="entry name" value="WD40"/>
    <property type="match status" value="2"/>
</dbReference>
<evidence type="ECO:0000313" key="13">
    <source>
        <dbReference type="EMBL" id="KAF3702694.1"/>
    </source>
</evidence>
<dbReference type="PROSITE" id="PS50294">
    <property type="entry name" value="WD_REPEATS_REGION"/>
    <property type="match status" value="1"/>
</dbReference>
<feature type="compositionally biased region" description="Low complexity" evidence="12">
    <location>
        <begin position="415"/>
        <end position="449"/>
    </location>
</feature>
<keyword evidence="4" id="KW-0597">Phosphoprotein</keyword>
<evidence type="ECO:0000256" key="1">
    <source>
        <dbReference type="ARBA" id="ARBA00004123"/>
    </source>
</evidence>
<keyword evidence="3" id="KW-0963">Cytoplasm</keyword>
<comment type="subcellular location">
    <subcellularLocation>
        <location evidence="2">Cytoplasm</location>
    </subcellularLocation>
    <subcellularLocation>
        <location evidence="1">Nucleus</location>
    </subcellularLocation>
</comment>
<dbReference type="GO" id="GO:0005737">
    <property type="term" value="C:cytoplasm"/>
    <property type="evidence" value="ECO:0007669"/>
    <property type="project" value="UniProtKB-SubCell"/>
</dbReference>
<dbReference type="InterPro" id="IPR036322">
    <property type="entry name" value="WD40_repeat_dom_sf"/>
</dbReference>
<reference evidence="14" key="2">
    <citation type="submission" date="2019-02" db="EMBL/GenBank/DDBJ databases">
        <title>Opniocepnalus argus Var Kimnra genome.</title>
        <authorList>
            <person name="Zhou C."/>
            <person name="Xiao S."/>
        </authorList>
    </citation>
    <scope>NUCLEOTIDE SEQUENCE [LARGE SCALE GENOMIC DNA]</scope>
</reference>
<accession>A0A6G1QJQ6</accession>
<keyword evidence="8" id="KW-0539">Nucleus</keyword>
<evidence type="ECO:0000256" key="10">
    <source>
        <dbReference type="ARBA" id="ARBA00070598"/>
    </source>
</evidence>
<evidence type="ECO:0000256" key="5">
    <source>
        <dbReference type="ARBA" id="ARBA00022574"/>
    </source>
</evidence>
<feature type="repeat" description="WD" evidence="11">
    <location>
        <begin position="258"/>
        <end position="299"/>
    </location>
</feature>
<feature type="region of interest" description="Disordered" evidence="12">
    <location>
        <begin position="406"/>
        <end position="449"/>
    </location>
</feature>
<evidence type="ECO:0000256" key="9">
    <source>
        <dbReference type="ARBA" id="ARBA00062479"/>
    </source>
</evidence>
<sequence length="579" mass="63736">MAAEGGGKEMNEIKTQFTTREGVYKLLTHSEYSRPNRVPFNSQGSNPVKVSFVNVNDQSGNGDRICFNVGRELYFYIYKGVRKAADLSKPIDKRIYKGTQPTCHDFNPLTATAESVSLLVGFSAGQVQLIDPIKKETSKLFNEERLIDKSRVTCVRWVPGSESLFLVAHSSGNMYLYNVENTCGTTAPHYQLLKQGENYAVHTCKSKSARNPLLRWTVGEGALNEFAFSPDGKFLACASQDGFLRVFGFDAAELHGTMKSYFGGLLCVCWSPDGRYIVAGGEDDLVTVWSFSDCKVIARGHGHKSWVSVVAFDHCTTSVEDSDPPAEFSGSDEDFHEQLHFSPGRDRANSAQSRLSKRNSTDSRPVSVTYRFGSVGQDTQLCLWDLTEDILFPHLPLSRTRTHTNVMSATSPPATGQNTSTVSNSTTNPSGTNGSSNNSSSSTTTATTTKGNSIIDSSFIATGVSKFATLSLHESRKERHEKDHKRNHSMGHISSKSSDKLNQLSSSRTAKADVEGRHRCNRAENPQLLDSLIVDKTFYVRITIDILEKDCKMMKLSYGFINTVAQVGIANLQNNADLA</sequence>